<reference evidence="6 7" key="1">
    <citation type="submission" date="2023-07" db="EMBL/GenBank/DDBJ databases">
        <title>Genomic Encyclopedia of Type Strains, Phase IV (KMG-IV): sequencing the most valuable type-strain genomes for metagenomic binning, comparative biology and taxonomic classification.</title>
        <authorList>
            <person name="Goeker M."/>
        </authorList>
    </citation>
    <scope>NUCLEOTIDE SEQUENCE [LARGE SCALE GENOMIC DNA]</scope>
    <source>
        <strain evidence="6 7">DSM 5896</strain>
    </source>
</reference>
<dbReference type="EMBL" id="JAUSVK010000001">
    <property type="protein sequence ID" value="MDQ0390712.1"/>
    <property type="molecule type" value="Genomic_DNA"/>
</dbReference>
<dbReference type="PANTHER" id="PTHR30537">
    <property type="entry name" value="HTH-TYPE TRANSCRIPTIONAL REGULATOR"/>
    <property type="match status" value="1"/>
</dbReference>
<comment type="caution">
    <text evidence="6">The sequence shown here is derived from an EMBL/GenBank/DDBJ whole genome shotgun (WGS) entry which is preliminary data.</text>
</comment>
<evidence type="ECO:0000313" key="7">
    <source>
        <dbReference type="Proteomes" id="UP001237448"/>
    </source>
</evidence>
<name>A0ABU0F7X6_9HYPH</name>
<comment type="similarity">
    <text evidence="1">Belongs to the LysR transcriptional regulatory family.</text>
</comment>
<evidence type="ECO:0000256" key="1">
    <source>
        <dbReference type="ARBA" id="ARBA00009437"/>
    </source>
</evidence>
<evidence type="ECO:0000256" key="2">
    <source>
        <dbReference type="ARBA" id="ARBA00023015"/>
    </source>
</evidence>
<dbReference type="Gene3D" id="1.10.10.10">
    <property type="entry name" value="Winged helix-like DNA-binding domain superfamily/Winged helix DNA-binding domain"/>
    <property type="match status" value="1"/>
</dbReference>
<evidence type="ECO:0000256" key="4">
    <source>
        <dbReference type="ARBA" id="ARBA00023163"/>
    </source>
</evidence>
<feature type="domain" description="HTH lysR-type" evidence="5">
    <location>
        <begin position="1"/>
        <end position="61"/>
    </location>
</feature>
<keyword evidence="7" id="KW-1185">Reference proteome</keyword>
<sequence length="315" mass="34982">MRGSDYAELAAFVAVVEKRSFARAAKHLRIAPSSLSQTVKKLEERLGVQLLHRTTRSVAMTGAGVRLFNKFKPAMDEMEAAVVDLHELSAQPSGLVRLHVPRPAYTSLLEMRLGELNRVYPDIHLDIVVDDAIIDIVRSGFDLDIRLTEAVDPSTCALPVGNPVRHVVVASPDYLARHGRPATPSDLLRHRCIQWRQPNTEHPYRWAFQIDGCTTLVDVAGPLTVSHCDIAVNAARQSIGIAFVLEPNAMAYQGELEFLLTEYLPVFPGWSVCYPRHSRLSVATQTIVDMLERDAFGSNGDRHSGAAEKRARQYP</sequence>
<protein>
    <submittedName>
        <fullName evidence="6">DNA-binding transcriptional LysR family regulator</fullName>
    </submittedName>
</protein>
<dbReference type="InterPro" id="IPR036390">
    <property type="entry name" value="WH_DNA-bd_sf"/>
</dbReference>
<evidence type="ECO:0000256" key="3">
    <source>
        <dbReference type="ARBA" id="ARBA00023125"/>
    </source>
</evidence>
<keyword evidence="2" id="KW-0805">Transcription regulation</keyword>
<accession>A0ABU0F7X6</accession>
<dbReference type="InterPro" id="IPR058163">
    <property type="entry name" value="LysR-type_TF_proteobact-type"/>
</dbReference>
<dbReference type="InterPro" id="IPR036388">
    <property type="entry name" value="WH-like_DNA-bd_sf"/>
</dbReference>
<keyword evidence="3 6" id="KW-0238">DNA-binding</keyword>
<dbReference type="SUPFAM" id="SSF53850">
    <property type="entry name" value="Periplasmic binding protein-like II"/>
    <property type="match status" value="1"/>
</dbReference>
<dbReference type="PRINTS" id="PR00039">
    <property type="entry name" value="HTHLYSR"/>
</dbReference>
<dbReference type="Pfam" id="PF00126">
    <property type="entry name" value="HTH_1"/>
    <property type="match status" value="1"/>
</dbReference>
<evidence type="ECO:0000259" key="5">
    <source>
        <dbReference type="PROSITE" id="PS50931"/>
    </source>
</evidence>
<evidence type="ECO:0000313" key="6">
    <source>
        <dbReference type="EMBL" id="MDQ0390712.1"/>
    </source>
</evidence>
<dbReference type="InterPro" id="IPR005119">
    <property type="entry name" value="LysR_subst-bd"/>
</dbReference>
<keyword evidence="4" id="KW-0804">Transcription</keyword>
<dbReference type="SUPFAM" id="SSF46785">
    <property type="entry name" value="Winged helix' DNA-binding domain"/>
    <property type="match status" value="1"/>
</dbReference>
<organism evidence="6 7">
    <name type="scientific">Labrys monachus</name>
    <dbReference type="NCBI Taxonomy" id="217067"/>
    <lineage>
        <taxon>Bacteria</taxon>
        <taxon>Pseudomonadati</taxon>
        <taxon>Pseudomonadota</taxon>
        <taxon>Alphaproteobacteria</taxon>
        <taxon>Hyphomicrobiales</taxon>
        <taxon>Xanthobacteraceae</taxon>
        <taxon>Labrys</taxon>
    </lineage>
</organism>
<dbReference type="GO" id="GO:0003677">
    <property type="term" value="F:DNA binding"/>
    <property type="evidence" value="ECO:0007669"/>
    <property type="project" value="UniProtKB-KW"/>
</dbReference>
<dbReference type="PROSITE" id="PS50931">
    <property type="entry name" value="HTH_LYSR"/>
    <property type="match status" value="1"/>
</dbReference>
<dbReference type="InterPro" id="IPR000847">
    <property type="entry name" value="LysR_HTH_N"/>
</dbReference>
<dbReference type="Pfam" id="PF03466">
    <property type="entry name" value="LysR_substrate"/>
    <property type="match status" value="1"/>
</dbReference>
<dbReference type="Gene3D" id="3.40.190.290">
    <property type="match status" value="1"/>
</dbReference>
<dbReference type="PANTHER" id="PTHR30537:SF1">
    <property type="entry name" value="HTH-TYPE TRANSCRIPTIONAL REGULATOR PGRR"/>
    <property type="match status" value="1"/>
</dbReference>
<proteinExistence type="inferred from homology"/>
<dbReference type="RefSeq" id="WP_307422076.1">
    <property type="nucleotide sequence ID" value="NZ_JAUSVK010000001.1"/>
</dbReference>
<gene>
    <name evidence="6" type="ORF">J3R73_000504</name>
</gene>
<dbReference type="Proteomes" id="UP001237448">
    <property type="component" value="Unassembled WGS sequence"/>
</dbReference>